<feature type="region of interest" description="Disordered" evidence="1">
    <location>
        <begin position="1"/>
        <end position="101"/>
    </location>
</feature>
<dbReference type="AlphaFoldDB" id="A0A6A5ULW0"/>
<evidence type="ECO:0000313" key="3">
    <source>
        <dbReference type="Proteomes" id="UP000800036"/>
    </source>
</evidence>
<feature type="compositionally biased region" description="Basic and acidic residues" evidence="1">
    <location>
        <begin position="73"/>
        <end position="86"/>
    </location>
</feature>
<reference evidence="2" key="1">
    <citation type="journal article" date="2020" name="Stud. Mycol.">
        <title>101 Dothideomycetes genomes: a test case for predicting lifestyles and emergence of pathogens.</title>
        <authorList>
            <person name="Haridas S."/>
            <person name="Albert R."/>
            <person name="Binder M."/>
            <person name="Bloem J."/>
            <person name="Labutti K."/>
            <person name="Salamov A."/>
            <person name="Andreopoulos B."/>
            <person name="Baker S."/>
            <person name="Barry K."/>
            <person name="Bills G."/>
            <person name="Bluhm B."/>
            <person name="Cannon C."/>
            <person name="Castanera R."/>
            <person name="Culley D."/>
            <person name="Daum C."/>
            <person name="Ezra D."/>
            <person name="Gonzalez J."/>
            <person name="Henrissat B."/>
            <person name="Kuo A."/>
            <person name="Liang C."/>
            <person name="Lipzen A."/>
            <person name="Lutzoni F."/>
            <person name="Magnuson J."/>
            <person name="Mondo S."/>
            <person name="Nolan M."/>
            <person name="Ohm R."/>
            <person name="Pangilinan J."/>
            <person name="Park H.-J."/>
            <person name="Ramirez L."/>
            <person name="Alfaro M."/>
            <person name="Sun H."/>
            <person name="Tritt A."/>
            <person name="Yoshinaga Y."/>
            <person name="Zwiers L.-H."/>
            <person name="Turgeon B."/>
            <person name="Goodwin S."/>
            <person name="Spatafora J."/>
            <person name="Crous P."/>
            <person name="Grigoriev I."/>
        </authorList>
    </citation>
    <scope>NUCLEOTIDE SEQUENCE</scope>
    <source>
        <strain evidence="2">CBS 107.79</strain>
    </source>
</reference>
<name>A0A6A5ULW0_9PLEO</name>
<evidence type="ECO:0000256" key="1">
    <source>
        <dbReference type="SAM" id="MobiDB-lite"/>
    </source>
</evidence>
<evidence type="ECO:0000313" key="2">
    <source>
        <dbReference type="EMBL" id="KAF1965674.1"/>
    </source>
</evidence>
<dbReference type="EMBL" id="ML976758">
    <property type="protein sequence ID" value="KAF1965674.1"/>
    <property type="molecule type" value="Genomic_DNA"/>
</dbReference>
<dbReference type="Proteomes" id="UP000800036">
    <property type="component" value="Unassembled WGS sequence"/>
</dbReference>
<accession>A0A6A5ULW0</accession>
<proteinExistence type="predicted"/>
<keyword evidence="3" id="KW-1185">Reference proteome</keyword>
<organism evidence="2 3">
    <name type="scientific">Bimuria novae-zelandiae CBS 107.79</name>
    <dbReference type="NCBI Taxonomy" id="1447943"/>
    <lineage>
        <taxon>Eukaryota</taxon>
        <taxon>Fungi</taxon>
        <taxon>Dikarya</taxon>
        <taxon>Ascomycota</taxon>
        <taxon>Pezizomycotina</taxon>
        <taxon>Dothideomycetes</taxon>
        <taxon>Pleosporomycetidae</taxon>
        <taxon>Pleosporales</taxon>
        <taxon>Massarineae</taxon>
        <taxon>Didymosphaeriaceae</taxon>
        <taxon>Bimuria</taxon>
    </lineage>
</organism>
<gene>
    <name evidence="2" type="ORF">BU23DRAFT_560918</name>
</gene>
<protein>
    <submittedName>
        <fullName evidence="2">Uncharacterized protein</fullName>
    </submittedName>
</protein>
<sequence>MKELGTLSRAKFNPRHPGPAHLHRRASRQESGPHPNHLQSPSRLAKRPTPLSSLRSAVGPPDATWRYPIPTVHFDRSRQPRQRKPEGSSQSSGLEAPISFV</sequence>